<accession>A0A558AE62</accession>
<gene>
    <name evidence="3" type="ORF">FNH06_13125</name>
</gene>
<dbReference type="SUPFAM" id="SSF53597">
    <property type="entry name" value="Dihydrofolate reductase-like"/>
    <property type="match status" value="1"/>
</dbReference>
<dbReference type="InterPro" id="IPR002734">
    <property type="entry name" value="RibDG_C"/>
</dbReference>
<dbReference type="OrthoDB" id="7342392at2"/>
<evidence type="ECO:0000259" key="2">
    <source>
        <dbReference type="Pfam" id="PF01872"/>
    </source>
</evidence>
<reference evidence="3 4" key="1">
    <citation type="submission" date="2019-07" db="EMBL/GenBank/DDBJ databases">
        <title>New species of Amycolatopsis and Streptomyces.</title>
        <authorList>
            <person name="Duangmal K."/>
            <person name="Teo W.F.A."/>
            <person name="Lipun K."/>
        </authorList>
    </citation>
    <scope>NUCLEOTIDE SEQUENCE [LARGE SCALE GENOMIC DNA]</scope>
    <source>
        <strain evidence="3 4">JCM 30562</strain>
    </source>
</reference>
<dbReference type="Pfam" id="PF01872">
    <property type="entry name" value="RibD_C"/>
    <property type="match status" value="1"/>
</dbReference>
<feature type="domain" description="Bacterial bifunctional deaminase-reductase C-terminal" evidence="2">
    <location>
        <begin position="3"/>
        <end position="58"/>
    </location>
</feature>
<dbReference type="GO" id="GO:0009231">
    <property type="term" value="P:riboflavin biosynthetic process"/>
    <property type="evidence" value="ECO:0007669"/>
    <property type="project" value="InterPro"/>
</dbReference>
<keyword evidence="4" id="KW-1185">Reference proteome</keyword>
<evidence type="ECO:0000313" key="4">
    <source>
        <dbReference type="Proteomes" id="UP000318578"/>
    </source>
</evidence>
<dbReference type="AlphaFoldDB" id="A0A558AE62"/>
<feature type="region of interest" description="Disordered" evidence="1">
    <location>
        <begin position="63"/>
        <end position="97"/>
    </location>
</feature>
<evidence type="ECO:0000256" key="1">
    <source>
        <dbReference type="SAM" id="MobiDB-lite"/>
    </source>
</evidence>
<proteinExistence type="predicted"/>
<dbReference type="InterPro" id="IPR024072">
    <property type="entry name" value="DHFR-like_dom_sf"/>
</dbReference>
<comment type="caution">
    <text evidence="3">The sequence shown here is derived from an EMBL/GenBank/DDBJ whole genome shotgun (WGS) entry which is preliminary data.</text>
</comment>
<dbReference type="RefSeq" id="WP_144638020.1">
    <property type="nucleotide sequence ID" value="NZ_BNAX01000007.1"/>
</dbReference>
<organism evidence="3 4">
    <name type="scientific">Amycolatopsis acidiphila</name>
    <dbReference type="NCBI Taxonomy" id="715473"/>
    <lineage>
        <taxon>Bacteria</taxon>
        <taxon>Bacillati</taxon>
        <taxon>Actinomycetota</taxon>
        <taxon>Actinomycetes</taxon>
        <taxon>Pseudonocardiales</taxon>
        <taxon>Pseudonocardiaceae</taxon>
        <taxon>Amycolatopsis</taxon>
    </lineage>
</organism>
<dbReference type="Gene3D" id="3.40.430.10">
    <property type="entry name" value="Dihydrofolate Reductase, subunit A"/>
    <property type="match status" value="1"/>
</dbReference>
<dbReference type="EMBL" id="VJZA01000017">
    <property type="protein sequence ID" value="TVT22558.1"/>
    <property type="molecule type" value="Genomic_DNA"/>
</dbReference>
<dbReference type="Proteomes" id="UP000318578">
    <property type="component" value="Unassembled WGS sequence"/>
</dbReference>
<name>A0A558AE62_9PSEU</name>
<protein>
    <recommendedName>
        <fullName evidence="2">Bacterial bifunctional deaminase-reductase C-terminal domain-containing protein</fullName>
    </recommendedName>
</protein>
<dbReference type="GO" id="GO:0008703">
    <property type="term" value="F:5-amino-6-(5-phosphoribosylamino)uracil reductase activity"/>
    <property type="evidence" value="ECO:0007669"/>
    <property type="project" value="InterPro"/>
</dbReference>
<feature type="compositionally biased region" description="Polar residues" evidence="1">
    <location>
        <begin position="66"/>
        <end position="80"/>
    </location>
</feature>
<evidence type="ECO:0000313" key="3">
    <source>
        <dbReference type="EMBL" id="TVT22558.1"/>
    </source>
</evidence>
<sequence length="97" mass="10170">MAESVAALKDRHQEVHVIGSLNLVQSLLRFGLVDRLDLCVDPLVLGTGKKVFGDGIPPTAATPTACSTWHTTPPANQPTAPSDKAEALITGPHGDHP</sequence>